<dbReference type="AlphaFoldDB" id="A0A921GP58"/>
<feature type="transmembrane region" description="Helical" evidence="7">
    <location>
        <begin position="271"/>
        <end position="300"/>
    </location>
</feature>
<name>A0A921GP58_9MICO</name>
<feature type="compositionally biased region" description="Basic residues" evidence="8">
    <location>
        <begin position="71"/>
        <end position="82"/>
    </location>
</feature>
<proteinExistence type="inferred from homology"/>
<evidence type="ECO:0000256" key="3">
    <source>
        <dbReference type="ARBA" id="ARBA00022475"/>
    </source>
</evidence>
<reference evidence="10" key="1">
    <citation type="journal article" date="2021" name="PeerJ">
        <title>Extensive microbial diversity within the chicken gut microbiome revealed by metagenomics and culture.</title>
        <authorList>
            <person name="Gilroy R."/>
            <person name="Ravi A."/>
            <person name="Getino M."/>
            <person name="Pursley I."/>
            <person name="Horton D.L."/>
            <person name="Alikhan N.F."/>
            <person name="Baker D."/>
            <person name="Gharbi K."/>
            <person name="Hall N."/>
            <person name="Watson M."/>
            <person name="Adriaenssens E.M."/>
            <person name="Foster-Nyarko E."/>
            <person name="Jarju S."/>
            <person name="Secka A."/>
            <person name="Antonio M."/>
            <person name="Oren A."/>
            <person name="Chaudhuri R.R."/>
            <person name="La Ragione R."/>
            <person name="Hildebrand F."/>
            <person name="Pallen M.J."/>
        </authorList>
    </citation>
    <scope>NUCLEOTIDE SEQUENCE</scope>
    <source>
        <strain evidence="10">1647</strain>
    </source>
</reference>
<evidence type="ECO:0000313" key="10">
    <source>
        <dbReference type="EMBL" id="HJF49593.1"/>
    </source>
</evidence>
<feature type="compositionally biased region" description="Pro residues" evidence="8">
    <location>
        <begin position="51"/>
        <end position="66"/>
    </location>
</feature>
<keyword evidence="4 7" id="KW-0812">Transmembrane</keyword>
<feature type="transmembrane region" description="Helical" evidence="7">
    <location>
        <begin position="220"/>
        <end position="236"/>
    </location>
</feature>
<evidence type="ECO:0000259" key="9">
    <source>
        <dbReference type="PROSITE" id="PS50928"/>
    </source>
</evidence>
<dbReference type="CDD" id="cd06261">
    <property type="entry name" value="TM_PBP2"/>
    <property type="match status" value="1"/>
</dbReference>
<feature type="domain" description="ABC transmembrane type-1" evidence="9">
    <location>
        <begin position="154"/>
        <end position="343"/>
    </location>
</feature>
<evidence type="ECO:0000256" key="8">
    <source>
        <dbReference type="SAM" id="MobiDB-lite"/>
    </source>
</evidence>
<dbReference type="SUPFAM" id="SSF161098">
    <property type="entry name" value="MetI-like"/>
    <property type="match status" value="1"/>
</dbReference>
<dbReference type="Gene3D" id="1.10.3720.10">
    <property type="entry name" value="MetI-like"/>
    <property type="match status" value="1"/>
</dbReference>
<dbReference type="PROSITE" id="PS50928">
    <property type="entry name" value="ABC_TM1"/>
    <property type="match status" value="1"/>
</dbReference>
<organism evidence="10 11">
    <name type="scientific">Brachybacterium paraconglomeratum</name>
    <dbReference type="NCBI Taxonomy" id="173362"/>
    <lineage>
        <taxon>Bacteria</taxon>
        <taxon>Bacillati</taxon>
        <taxon>Actinomycetota</taxon>
        <taxon>Actinomycetes</taxon>
        <taxon>Micrococcales</taxon>
        <taxon>Dermabacteraceae</taxon>
        <taxon>Brachybacterium</taxon>
    </lineage>
</organism>
<dbReference type="InterPro" id="IPR035906">
    <property type="entry name" value="MetI-like_sf"/>
</dbReference>
<dbReference type="PANTHER" id="PTHR43386">
    <property type="entry name" value="OLIGOPEPTIDE TRANSPORT SYSTEM PERMEASE PROTEIN APPC"/>
    <property type="match status" value="1"/>
</dbReference>
<accession>A0A921GP58</accession>
<feature type="transmembrane region" description="Helical" evidence="7">
    <location>
        <begin position="158"/>
        <end position="181"/>
    </location>
</feature>
<reference evidence="10" key="2">
    <citation type="submission" date="2021-09" db="EMBL/GenBank/DDBJ databases">
        <authorList>
            <person name="Gilroy R."/>
        </authorList>
    </citation>
    <scope>NUCLEOTIDE SEQUENCE</scope>
    <source>
        <strain evidence="10">1647</strain>
    </source>
</reference>
<evidence type="ECO:0000256" key="1">
    <source>
        <dbReference type="ARBA" id="ARBA00004651"/>
    </source>
</evidence>
<dbReference type="Proteomes" id="UP000775129">
    <property type="component" value="Unassembled WGS sequence"/>
</dbReference>
<evidence type="ECO:0000256" key="4">
    <source>
        <dbReference type="ARBA" id="ARBA00022692"/>
    </source>
</evidence>
<keyword evidence="3" id="KW-1003">Cell membrane</keyword>
<evidence type="ECO:0000256" key="2">
    <source>
        <dbReference type="ARBA" id="ARBA00022448"/>
    </source>
</evidence>
<comment type="caution">
    <text evidence="10">The sequence shown here is derived from an EMBL/GenBank/DDBJ whole genome shotgun (WGS) entry which is preliminary data.</text>
</comment>
<dbReference type="InterPro" id="IPR050366">
    <property type="entry name" value="BP-dependent_transpt_permease"/>
</dbReference>
<feature type="transmembrane region" description="Helical" evidence="7">
    <location>
        <begin position="320"/>
        <end position="339"/>
    </location>
</feature>
<dbReference type="PANTHER" id="PTHR43386:SF25">
    <property type="entry name" value="PEPTIDE ABC TRANSPORTER PERMEASE PROTEIN"/>
    <property type="match status" value="1"/>
</dbReference>
<comment type="subcellular location">
    <subcellularLocation>
        <location evidence="1 7">Cell membrane</location>
        <topology evidence="1 7">Multi-pass membrane protein</topology>
    </subcellularLocation>
</comment>
<dbReference type="EMBL" id="DYWO01000217">
    <property type="protein sequence ID" value="HJF49593.1"/>
    <property type="molecule type" value="Genomic_DNA"/>
</dbReference>
<feature type="region of interest" description="Disordered" evidence="8">
    <location>
        <begin position="1"/>
        <end position="85"/>
    </location>
</feature>
<dbReference type="GO" id="GO:0055085">
    <property type="term" value="P:transmembrane transport"/>
    <property type="evidence" value="ECO:0007669"/>
    <property type="project" value="InterPro"/>
</dbReference>
<sequence length="350" mass="37020">MTERTVAPPRAHGPYPTPARAERTTVETGAAWTSHPVDGAYLDECAYRPGAHPPAPEHGGEAPPPGALRTPARRRHRSRRRGGALARELTQPSLVLAVLLLASVLLAAVLPGLFTGQDPYATDVTDKFVAPSAQHPFGTDGLGRDQSSRFVHGTANTLIASLVAVLIGFSVSSVLGVLAGYFRGLLDEAVSRFVDVFLAVPGMLISLLIVTALGFGTIEIAIAVGVGSIAGFTRILRAEVLRVREADFVTAATVNGLPWYRTLRRHVLPHALGPIIALIPLQFGEAVLLISSLSFLGFGVQPPEPEWGVIVADGRTYLSTAPWLALIPGAVIALVVLSANRVGKFVERAL</sequence>
<gene>
    <name evidence="10" type="ORF">K8W24_07305</name>
</gene>
<dbReference type="GO" id="GO:0005886">
    <property type="term" value="C:plasma membrane"/>
    <property type="evidence" value="ECO:0007669"/>
    <property type="project" value="UniProtKB-SubCell"/>
</dbReference>
<evidence type="ECO:0000256" key="7">
    <source>
        <dbReference type="RuleBase" id="RU363032"/>
    </source>
</evidence>
<comment type="similarity">
    <text evidence="7">Belongs to the binding-protein-dependent transport system permease family.</text>
</comment>
<evidence type="ECO:0000313" key="11">
    <source>
        <dbReference type="Proteomes" id="UP000775129"/>
    </source>
</evidence>
<feature type="transmembrane region" description="Helical" evidence="7">
    <location>
        <begin position="94"/>
        <end position="114"/>
    </location>
</feature>
<keyword evidence="2 7" id="KW-0813">Transport</keyword>
<evidence type="ECO:0000256" key="6">
    <source>
        <dbReference type="ARBA" id="ARBA00023136"/>
    </source>
</evidence>
<keyword evidence="5 7" id="KW-1133">Transmembrane helix</keyword>
<keyword evidence="6 7" id="KW-0472">Membrane</keyword>
<protein>
    <submittedName>
        <fullName evidence="10">ABC transporter permease</fullName>
    </submittedName>
</protein>
<evidence type="ECO:0000256" key="5">
    <source>
        <dbReference type="ARBA" id="ARBA00022989"/>
    </source>
</evidence>
<feature type="transmembrane region" description="Helical" evidence="7">
    <location>
        <begin position="193"/>
        <end position="214"/>
    </location>
</feature>
<dbReference type="InterPro" id="IPR000515">
    <property type="entry name" value="MetI-like"/>
</dbReference>
<dbReference type="Pfam" id="PF00528">
    <property type="entry name" value="BPD_transp_1"/>
    <property type="match status" value="1"/>
</dbReference>